<evidence type="ECO:0000313" key="3">
    <source>
        <dbReference type="Proteomes" id="UP000594059"/>
    </source>
</evidence>
<evidence type="ECO:0000313" key="2">
    <source>
        <dbReference type="EMBL" id="QOW18995.1"/>
    </source>
</evidence>
<feature type="domain" description="N-acetyltransferase" evidence="1">
    <location>
        <begin position="3"/>
        <end position="167"/>
    </location>
</feature>
<proteinExistence type="predicted"/>
<reference evidence="2 3" key="1">
    <citation type="submission" date="2020-10" db="EMBL/GenBank/DDBJ databases">
        <title>complete genome sequencing of Lysobacter sp. H21R20.</title>
        <authorList>
            <person name="Bae J.-W."/>
            <person name="Lee S.-Y."/>
        </authorList>
    </citation>
    <scope>NUCLEOTIDE SEQUENCE [LARGE SCALE GENOMIC DNA]</scope>
    <source>
        <strain evidence="2 3">H21R20</strain>
    </source>
</reference>
<accession>A0A7S6ZRR4</accession>
<dbReference type="CDD" id="cd04301">
    <property type="entry name" value="NAT_SF"/>
    <property type="match status" value="1"/>
</dbReference>
<dbReference type="EMBL" id="CP063656">
    <property type="protein sequence ID" value="QOW18995.1"/>
    <property type="molecule type" value="Genomic_DNA"/>
</dbReference>
<dbReference type="Pfam" id="PF00583">
    <property type="entry name" value="Acetyltransf_1"/>
    <property type="match status" value="1"/>
</dbReference>
<dbReference type="GO" id="GO:0016747">
    <property type="term" value="F:acyltransferase activity, transferring groups other than amino-acyl groups"/>
    <property type="evidence" value="ECO:0007669"/>
    <property type="project" value="InterPro"/>
</dbReference>
<dbReference type="Gene3D" id="3.40.630.30">
    <property type="match status" value="1"/>
</dbReference>
<dbReference type="InterPro" id="IPR000182">
    <property type="entry name" value="GNAT_dom"/>
</dbReference>
<keyword evidence="3" id="KW-1185">Reference proteome</keyword>
<keyword evidence="2" id="KW-0808">Transferase</keyword>
<name>A0A7S6ZRR4_9GAMM</name>
<evidence type="ECO:0000259" key="1">
    <source>
        <dbReference type="PROSITE" id="PS51186"/>
    </source>
</evidence>
<sequence length="167" mass="17758">MHASLRALREDDVPDVFALQAESYPPALRDSLPAFASRLRIAAGCCHLAEADHLAMGYILAHPWLSQCPPAVDTVLSAPPAEGPRILYVHDLSVSARAMGTGLGGRLVDTALEAGRRGGLLSAELVAVPGAAGFWQRMGFRSLDVAPNLARKVRQYGDGALYMARAL</sequence>
<dbReference type="AlphaFoldDB" id="A0A7S6ZRR4"/>
<dbReference type="Proteomes" id="UP000594059">
    <property type="component" value="Chromosome"/>
</dbReference>
<dbReference type="PROSITE" id="PS51186">
    <property type="entry name" value="GNAT"/>
    <property type="match status" value="1"/>
</dbReference>
<dbReference type="InterPro" id="IPR016181">
    <property type="entry name" value="Acyl_CoA_acyltransferase"/>
</dbReference>
<protein>
    <submittedName>
        <fullName evidence="2">GNAT family N-acetyltransferase</fullName>
    </submittedName>
</protein>
<organism evidence="2 3">
    <name type="scientific">Novilysobacter ciconiae</name>
    <dbReference type="NCBI Taxonomy" id="2781022"/>
    <lineage>
        <taxon>Bacteria</taxon>
        <taxon>Pseudomonadati</taxon>
        <taxon>Pseudomonadota</taxon>
        <taxon>Gammaproteobacteria</taxon>
        <taxon>Lysobacterales</taxon>
        <taxon>Lysobacteraceae</taxon>
        <taxon>Novilysobacter</taxon>
    </lineage>
</organism>
<dbReference type="SUPFAM" id="SSF55729">
    <property type="entry name" value="Acyl-CoA N-acyltransferases (Nat)"/>
    <property type="match status" value="1"/>
</dbReference>
<gene>
    <name evidence="2" type="ORF">INQ41_10060</name>
</gene>
<dbReference type="RefSeq" id="WP_193984109.1">
    <property type="nucleotide sequence ID" value="NZ_CP063656.1"/>
</dbReference>
<dbReference type="KEGG" id="lcic:INQ41_10060"/>